<dbReference type="SUPFAM" id="SSF55785">
    <property type="entry name" value="PYP-like sensor domain (PAS domain)"/>
    <property type="match status" value="1"/>
</dbReference>
<dbReference type="Proteomes" id="UP000295511">
    <property type="component" value="Unassembled WGS sequence"/>
</dbReference>
<dbReference type="Pfam" id="PF08448">
    <property type="entry name" value="PAS_4"/>
    <property type="match status" value="1"/>
</dbReference>
<protein>
    <recommendedName>
        <fullName evidence="1">PAS domain-containing protein</fullName>
    </recommendedName>
</protein>
<evidence type="ECO:0000259" key="1">
    <source>
        <dbReference type="PROSITE" id="PS50112"/>
    </source>
</evidence>
<proteinExistence type="predicted"/>
<feature type="domain" description="PAS" evidence="1">
    <location>
        <begin position="43"/>
        <end position="68"/>
    </location>
</feature>
<dbReference type="InterPro" id="IPR000014">
    <property type="entry name" value="PAS"/>
</dbReference>
<keyword evidence="3" id="KW-1185">Reference proteome</keyword>
<dbReference type="AlphaFoldDB" id="A0A4R5KJT6"/>
<sequence length="141" mass="15065">MTSTPVAPGLGATADPVILPTVPPMSVADVLDRQDGVYWVVKDANSVFLWVNQNFADLVGMSKSELIGHQDSRAEHVAHDKEVMASGKPLLNFHETIAVPTKDGGMVNVDIVTQKGLLRALGSDEIIGITVCFSLKDPVDD</sequence>
<dbReference type="InterPro" id="IPR035965">
    <property type="entry name" value="PAS-like_dom_sf"/>
</dbReference>
<name>A0A4R5KJT6_9MICC</name>
<dbReference type="CDD" id="cd00130">
    <property type="entry name" value="PAS"/>
    <property type="match status" value="1"/>
</dbReference>
<dbReference type="Gene3D" id="3.30.450.20">
    <property type="entry name" value="PAS domain"/>
    <property type="match status" value="1"/>
</dbReference>
<organism evidence="2 3">
    <name type="scientific">Arthrobacter terricola</name>
    <dbReference type="NCBI Taxonomy" id="2547396"/>
    <lineage>
        <taxon>Bacteria</taxon>
        <taxon>Bacillati</taxon>
        <taxon>Actinomycetota</taxon>
        <taxon>Actinomycetes</taxon>
        <taxon>Micrococcales</taxon>
        <taxon>Micrococcaceae</taxon>
        <taxon>Arthrobacter</taxon>
    </lineage>
</organism>
<accession>A0A4R5KJT6</accession>
<gene>
    <name evidence="2" type="ORF">E1809_13655</name>
</gene>
<dbReference type="PROSITE" id="PS50112">
    <property type="entry name" value="PAS"/>
    <property type="match status" value="1"/>
</dbReference>
<dbReference type="InterPro" id="IPR013656">
    <property type="entry name" value="PAS_4"/>
</dbReference>
<evidence type="ECO:0000313" key="3">
    <source>
        <dbReference type="Proteomes" id="UP000295511"/>
    </source>
</evidence>
<dbReference type="RefSeq" id="WP_133204784.1">
    <property type="nucleotide sequence ID" value="NZ_SMRU01000015.1"/>
</dbReference>
<dbReference type="EMBL" id="SMRU01000015">
    <property type="protein sequence ID" value="TDF94590.1"/>
    <property type="molecule type" value="Genomic_DNA"/>
</dbReference>
<reference evidence="2 3" key="1">
    <citation type="submission" date="2019-03" db="EMBL/GenBank/DDBJ databases">
        <title>Whole genome sequence of Arthrobacter sp JH1-1.</title>
        <authorList>
            <person name="Trinh H.N."/>
        </authorList>
    </citation>
    <scope>NUCLEOTIDE SEQUENCE [LARGE SCALE GENOMIC DNA]</scope>
    <source>
        <strain evidence="2 3">JH1-1</strain>
    </source>
</reference>
<evidence type="ECO:0000313" key="2">
    <source>
        <dbReference type="EMBL" id="TDF94590.1"/>
    </source>
</evidence>
<dbReference type="OrthoDB" id="9798288at2"/>
<comment type="caution">
    <text evidence="2">The sequence shown here is derived from an EMBL/GenBank/DDBJ whole genome shotgun (WGS) entry which is preliminary data.</text>
</comment>